<evidence type="ECO:0000313" key="2">
    <source>
        <dbReference type="EMBL" id="CUO15465.1"/>
    </source>
</evidence>
<dbReference type="SUPFAM" id="SSF46785">
    <property type="entry name" value="Winged helix' DNA-binding domain"/>
    <property type="match status" value="1"/>
</dbReference>
<dbReference type="Proteomes" id="UP000283497">
    <property type="component" value="Unassembled WGS sequence"/>
</dbReference>
<dbReference type="EMBL" id="CYZL01000009">
    <property type="protein sequence ID" value="CUO15465.1"/>
    <property type="molecule type" value="Genomic_DNA"/>
</dbReference>
<sequence>MGELKKEYRCVLDLAHDIIGGKWKLRILWNIQQGNNRFSMLERAIPEITQKNIML</sequence>
<organism evidence="2 5">
    <name type="scientific">Anaerobutyricum hallii</name>
    <dbReference type="NCBI Taxonomy" id="39488"/>
    <lineage>
        <taxon>Bacteria</taxon>
        <taxon>Bacillati</taxon>
        <taxon>Bacillota</taxon>
        <taxon>Clostridia</taxon>
        <taxon>Lachnospirales</taxon>
        <taxon>Lachnospiraceae</taxon>
        <taxon>Anaerobutyricum</taxon>
    </lineage>
</organism>
<dbReference type="Proteomes" id="UP000095679">
    <property type="component" value="Unassembled WGS sequence"/>
</dbReference>
<evidence type="ECO:0000313" key="3">
    <source>
        <dbReference type="EMBL" id="RGZ81166.1"/>
    </source>
</evidence>
<dbReference type="InterPro" id="IPR002577">
    <property type="entry name" value="HTH_HxlR"/>
</dbReference>
<evidence type="ECO:0000313" key="6">
    <source>
        <dbReference type="Proteomes" id="UP000283497"/>
    </source>
</evidence>
<accession>A0A174CUP9</accession>
<reference evidence="6 7" key="2">
    <citation type="submission" date="2018-08" db="EMBL/GenBank/DDBJ databases">
        <title>A genome reference for cultivated species of the human gut microbiota.</title>
        <authorList>
            <person name="Zou Y."/>
            <person name="Xue W."/>
            <person name="Luo G."/>
        </authorList>
    </citation>
    <scope>NUCLEOTIDE SEQUENCE [LARGE SCALE GENOMIC DNA]</scope>
    <source>
        <strain evidence="4 6">AF45-14BH</strain>
        <strain evidence="3 7">AM48-23BH</strain>
    </source>
</reference>
<dbReference type="EMBL" id="QRNJ01000020">
    <property type="protein sequence ID" value="RHK39800.1"/>
    <property type="molecule type" value="Genomic_DNA"/>
</dbReference>
<proteinExistence type="predicted"/>
<feature type="domain" description="HTH hxlR-type" evidence="1">
    <location>
        <begin position="10"/>
        <end position="55"/>
    </location>
</feature>
<dbReference type="Pfam" id="PF01638">
    <property type="entry name" value="HxlR"/>
    <property type="match status" value="1"/>
</dbReference>
<evidence type="ECO:0000313" key="7">
    <source>
        <dbReference type="Proteomes" id="UP000286561"/>
    </source>
</evidence>
<dbReference type="Proteomes" id="UP000286561">
    <property type="component" value="Unassembled WGS sequence"/>
</dbReference>
<dbReference type="EMBL" id="QSEP01000074">
    <property type="protein sequence ID" value="RGZ81166.1"/>
    <property type="molecule type" value="Genomic_DNA"/>
</dbReference>
<name>A0A174CUP9_9FIRM</name>
<reference evidence="2 5" key="1">
    <citation type="submission" date="2015-09" db="EMBL/GenBank/DDBJ databases">
        <authorList>
            <consortium name="Pathogen Informatics"/>
        </authorList>
    </citation>
    <scope>NUCLEOTIDE SEQUENCE [LARGE SCALE GENOMIC DNA]</scope>
    <source>
        <strain evidence="2 5">2789STDY5834835</strain>
    </source>
</reference>
<dbReference type="RefSeq" id="WP_082425634.1">
    <property type="nucleotide sequence ID" value="NZ_BLYK01000058.1"/>
</dbReference>
<dbReference type="Gene3D" id="1.10.10.10">
    <property type="entry name" value="Winged helix-like DNA-binding domain superfamily/Winged helix DNA-binding domain"/>
    <property type="match status" value="1"/>
</dbReference>
<gene>
    <name evidence="2" type="primary">hxlR_1</name>
    <name evidence="4" type="ORF">DW068_06545</name>
    <name evidence="3" type="ORF">DW972_10750</name>
    <name evidence="2" type="ORF">ERS852450_01263</name>
</gene>
<dbReference type="AlphaFoldDB" id="A0A174CUP9"/>
<dbReference type="InterPro" id="IPR036390">
    <property type="entry name" value="WH_DNA-bd_sf"/>
</dbReference>
<evidence type="ECO:0000313" key="5">
    <source>
        <dbReference type="Proteomes" id="UP000095679"/>
    </source>
</evidence>
<dbReference type="PROSITE" id="PS51118">
    <property type="entry name" value="HTH_HXLR"/>
    <property type="match status" value="1"/>
</dbReference>
<evidence type="ECO:0000259" key="1">
    <source>
        <dbReference type="PROSITE" id="PS51118"/>
    </source>
</evidence>
<protein>
    <submittedName>
        <fullName evidence="2">HTH-type transcriptional activator hxlR</fullName>
    </submittedName>
    <submittedName>
        <fullName evidence="3">Transcriptional regulator</fullName>
    </submittedName>
</protein>
<evidence type="ECO:0000313" key="4">
    <source>
        <dbReference type="EMBL" id="RHK39800.1"/>
    </source>
</evidence>
<dbReference type="InterPro" id="IPR036388">
    <property type="entry name" value="WH-like_DNA-bd_sf"/>
</dbReference>